<accession>A0ACB8XBN9</accession>
<dbReference type="EMBL" id="CM041531">
    <property type="protein sequence ID" value="KAI3377346.1"/>
    <property type="molecule type" value="Genomic_DNA"/>
</dbReference>
<comment type="caution">
    <text evidence="1">The sequence shown here is derived from an EMBL/GenBank/DDBJ whole genome shotgun (WGS) entry which is preliminary data.</text>
</comment>
<protein>
    <submittedName>
        <fullName evidence="1">Uncharacterized protein</fullName>
    </submittedName>
</protein>
<organism evidence="1 2">
    <name type="scientific">Scortum barcoo</name>
    <name type="common">barcoo grunter</name>
    <dbReference type="NCBI Taxonomy" id="214431"/>
    <lineage>
        <taxon>Eukaryota</taxon>
        <taxon>Metazoa</taxon>
        <taxon>Chordata</taxon>
        <taxon>Craniata</taxon>
        <taxon>Vertebrata</taxon>
        <taxon>Euteleostomi</taxon>
        <taxon>Actinopterygii</taxon>
        <taxon>Neopterygii</taxon>
        <taxon>Teleostei</taxon>
        <taxon>Neoteleostei</taxon>
        <taxon>Acanthomorphata</taxon>
        <taxon>Eupercaria</taxon>
        <taxon>Centrarchiformes</taxon>
        <taxon>Terapontoidei</taxon>
        <taxon>Terapontidae</taxon>
        <taxon>Scortum</taxon>
    </lineage>
</organism>
<sequence length="1962" mass="216826">MPCERKPMRYGHSEGHTEVCFDDSGRLIVTCGNDGDVRIWEGLDDDDPKFITVGEKAYSLALKRGKLVTASSNNTVQIHTFPDGDPDGILTRFTTNATHVTFNSSGSRVAAGSSDFMVKVVEVSDSSQQKTLRGHEAPVLSVTFDPKDDFLASSSCDGSVVVWNIEEQTQVISWPLLQKTNDVSNAKSLCRLAWQPGTAKFLAVPVETKVHLYERGSWKHVSTLSADLLTQPINVVAWSPCGQFLAAGSVGGSLIVWDVNSKLCVERQKHEKGFTVCGLAWHPSGSQIAYTDTEGCLGLLDGLSTSTSSADTTKLSVLNESLCTFSRNRLKIRQKTTTTCLTTMTMTDRLMDEGLSDTNSPVKKPVARDDEDDDDFLMPATGRVRNRGAILDDENSLDTGSLRLGQDKFGDDDDTGSAVMPAAAPPVPLRPVYEGPLPTPPQKAFQPGSTPAHLTHRFMMWNSVGIVRGYNDEQDNAIDVEFHDTAVHHAMHLTNSLGHTMADLSQEAVLLACTGTDELASKLHCLHFSSWDTNKEWMVDLPKDEDVKALCLGQGWAAVATSAMMLRLFSIGGVQKEIFSLPGPVVCMAGHGEQLLIVYHRATGFDGEQALGVQLMQFGRKKRQLINGEPLPLSRKSYLSWLGFTAEGTPCYVDSDGVVRMLNRSLGNTWTPVCNTRETCKSKSDHYWVVGVHENPQQLRCIPCKGSRYPPTLPRPAVAILPFKLPLCQTGTEKGQMEEQFLRSVLFHNHYGFLSSSGYEIDEDGQSQSQKEQQELLMKMFAVSIETPHTSAELDVSLPSADSVCRVSWSWREFRCVELAELMTQNVVTLAIKYASRSRRMALAQRLSEIALEKANQIQEEEEEQEEEPEYSRRTSGYGHSEVAGGRYGNRRTQEEEEEQEEELGEEEDGPEMETEEAAETRKRVNPFAKEAGSPVKPSLTPVSKGGRANPFKVLGSGKPSASSGQPRVTNILDNMTSSRKAAPLGGSAGKQSKGPVLKPLAPRTKTKTQSTLLQMTGTKAANKKTQENTEPAADQQKQPDVPPPSTPAENTENKRPKTGFQLWLEENRKSIVADHPDLEETDIIKEAMGRFRTLTAEERLSWTERAKGQSGDAADLKKRKRAEGGGGGRQDQPPELYRFGLRRPSSALQDCFECTDWEVFKEGTDLDGYTSSVLSYLKFCTDAKGIKLAKSSSAFNTVIPDKLILKLHNLGLPSSLCHWIRDFLTNRPQVCRRSRRTEHDLLSSSTGKQIERVNNIKFLGIHITSDLTWSMNTAHLGKEGSTKTLLPQEAETCWTLPSAPDKLLQGHNREHPLPQLQQCGMAAALHKTEKDLARVVKTAQGIVGSPLPDLDSIYTGRMQKKLEKVMEHSKQTQYSREEKKEGGDGGSVLNGHFDGVVKRPAGGSGRAAAAQPPGAESGAHRPGASVMESWKEERTRSVEDNEMSLPSLAAAYTTILRGLGEDPQRQGLLKTPWRAATAMQFFTKGYQEKIIDILNDAIFDEDHDEMVIVKDIDMFSMCEHHLVPIFGRHQDTLCWRSMIDVSSDLAWRSGTVPLEWQTGVVVPPFKKIDRRVCSNYTGSHFSASQEGLTPGYWRGELRTDSGGTMWFCAQWSWNTGPALLRVHGSLPNQSTCAFWIWRRHSTVCPSWYSVGSAPLSMGSGQGPLLRAVRSLYDREQELGSALPAMMLSCWLSSGQDLQHVLERFAAECEAAGMRISTSKSEAMVLDRKRVACPLRVGGEVLPQVEEFKYLGVLFTSEGKMEREIDRRIGAASAVMQLCQTIVVKKELSPERRSSRIYWSIYVPTLTYGSNELWGGVPGMSHREEAPGGEDPGHAGETMSLDWPGKRLIIHPEELEEVSGVHIGYLPNKRVLGLSKLARIVEIYSRRLQGTVEKFTVDQTQISFGVSFDLSDVCLFCGSRSSVSVCLSTVQERLIDQTDRRGDHRGPAAHRGRYGVVIEATY</sequence>
<name>A0ACB8XBN9_9TELE</name>
<evidence type="ECO:0000313" key="2">
    <source>
        <dbReference type="Proteomes" id="UP000831701"/>
    </source>
</evidence>
<reference evidence="1" key="1">
    <citation type="submission" date="2022-04" db="EMBL/GenBank/DDBJ databases">
        <title>Jade perch genome.</title>
        <authorList>
            <person name="Chao B."/>
        </authorList>
    </citation>
    <scope>NUCLEOTIDE SEQUENCE</scope>
    <source>
        <strain evidence="1">CB-2022</strain>
    </source>
</reference>
<proteinExistence type="predicted"/>
<gene>
    <name evidence="1" type="ORF">L3Q82_008547</name>
</gene>
<dbReference type="Proteomes" id="UP000831701">
    <property type="component" value="Chromosome 1"/>
</dbReference>
<keyword evidence="2" id="KW-1185">Reference proteome</keyword>
<feature type="non-terminal residue" evidence="1">
    <location>
        <position position="1962"/>
    </location>
</feature>
<evidence type="ECO:0000313" key="1">
    <source>
        <dbReference type="EMBL" id="KAI3377346.1"/>
    </source>
</evidence>